<dbReference type="STRING" id="1224162.B840_09820"/>
<dbReference type="KEGG" id="cmq:B840_09820"/>
<organism evidence="2 3">
    <name type="scientific">Corynebacterium marinum DSM 44953</name>
    <dbReference type="NCBI Taxonomy" id="1224162"/>
    <lineage>
        <taxon>Bacteria</taxon>
        <taxon>Bacillati</taxon>
        <taxon>Actinomycetota</taxon>
        <taxon>Actinomycetes</taxon>
        <taxon>Mycobacteriales</taxon>
        <taxon>Corynebacteriaceae</taxon>
        <taxon>Corynebacterium</taxon>
    </lineage>
</organism>
<gene>
    <name evidence="2" type="ORF">B840_09820</name>
</gene>
<dbReference type="Proteomes" id="UP000031928">
    <property type="component" value="Chromosome"/>
</dbReference>
<accession>A0A0B6TNP8</accession>
<dbReference type="Gene3D" id="3.40.50.12080">
    <property type="match status" value="1"/>
</dbReference>
<name>A0A0B6TNP8_9CORY</name>
<proteinExistence type="predicted"/>
<dbReference type="RefSeq" id="WP_169745276.1">
    <property type="nucleotide sequence ID" value="NZ_CP007790.1"/>
</dbReference>
<feature type="domain" description="Polysaccharide biosynthesis enzyme WcbI" evidence="1">
    <location>
        <begin position="31"/>
        <end position="224"/>
    </location>
</feature>
<evidence type="ECO:0000313" key="3">
    <source>
        <dbReference type="Proteomes" id="UP000031928"/>
    </source>
</evidence>
<dbReference type="InterPro" id="IPR041307">
    <property type="entry name" value="WcbI"/>
</dbReference>
<dbReference type="EMBL" id="CP007790">
    <property type="protein sequence ID" value="AJK69553.1"/>
    <property type="molecule type" value="Genomic_DNA"/>
</dbReference>
<protein>
    <recommendedName>
        <fullName evidence="1">Polysaccharide biosynthesis enzyme WcbI domain-containing protein</fullName>
    </recommendedName>
</protein>
<dbReference type="Pfam" id="PF18588">
    <property type="entry name" value="WcbI"/>
    <property type="match status" value="1"/>
</dbReference>
<dbReference type="HOGENOM" id="CLU_879360_0_0_11"/>
<keyword evidence="3" id="KW-1185">Reference proteome</keyword>
<dbReference type="AlphaFoldDB" id="A0A0B6TNP8"/>
<reference evidence="2 3" key="1">
    <citation type="submission" date="2014-05" db="EMBL/GenBank/DDBJ databases">
        <title>Complete genome sequence of Corynebacterium marinum DSM 44953.</title>
        <authorList>
            <person name="Schaffert L."/>
            <person name="Albersmeier A."/>
            <person name="Kalinowski J."/>
            <person name="Ruckert C."/>
        </authorList>
    </citation>
    <scope>NUCLEOTIDE SEQUENCE [LARGE SCALE GENOMIC DNA]</scope>
    <source>
        <strain evidence="2 3">DSM 44953</strain>
    </source>
</reference>
<sequence length="309" mass="33455">MTSPPDLARRQHYGDFYRIRTTPRDADRPFVTVLGNCQAESLRILLDSSGRVDSFRIPAVHEFTAEDAELLRGILARTDVLVSQPIRDDYRGLPLGTAQLAELLPPGARTVTFPVLRWDGLMPYHAIVRDPADPSLTPPVVPYHDLRILVAASRGLDRPVETQPSAAALRTAAGLSVGQLRTREQHHGTVAVSDVLETAPVWHTINHPSNATLAALAQRVLDAVVAGGTVIAPADREMLGGLSAPVDPGAAAALGVDVAGREQWRAGGVPVDPELLVREQLEFYRRHPGVVEAGMARHAERIELLGLDR</sequence>
<evidence type="ECO:0000259" key="1">
    <source>
        <dbReference type="Pfam" id="PF18588"/>
    </source>
</evidence>
<evidence type="ECO:0000313" key="2">
    <source>
        <dbReference type="EMBL" id="AJK69553.1"/>
    </source>
</evidence>